<dbReference type="AlphaFoldDB" id="A0AAV4T5E2"/>
<dbReference type="SUPFAM" id="SSF49599">
    <property type="entry name" value="TRAF domain-like"/>
    <property type="match status" value="1"/>
</dbReference>
<name>A0AAV4T5E2_CAEEX</name>
<organism evidence="1 2">
    <name type="scientific">Caerostris extrusa</name>
    <name type="common">Bark spider</name>
    <name type="synonym">Caerostris bankana</name>
    <dbReference type="NCBI Taxonomy" id="172846"/>
    <lineage>
        <taxon>Eukaryota</taxon>
        <taxon>Metazoa</taxon>
        <taxon>Ecdysozoa</taxon>
        <taxon>Arthropoda</taxon>
        <taxon>Chelicerata</taxon>
        <taxon>Arachnida</taxon>
        <taxon>Araneae</taxon>
        <taxon>Araneomorphae</taxon>
        <taxon>Entelegynae</taxon>
        <taxon>Araneoidea</taxon>
        <taxon>Araneidae</taxon>
        <taxon>Caerostris</taxon>
    </lineage>
</organism>
<dbReference type="InterPro" id="IPR008974">
    <property type="entry name" value="TRAF-like"/>
</dbReference>
<accession>A0AAV4T5E2</accession>
<keyword evidence="2" id="KW-1185">Reference proteome</keyword>
<sequence length="180" mass="21500">MEGRGNDDRKCCTMIWIIENFRYSCQESHDSLSSPIFDFESLENTKWYLYLFPREHFLEIENVINIFVCRDVEGAKLINLDIEIVLSSMNGTIYKEECFKDVCFDKDYYQHVSANIERRKILHLNENVFLRNDSLMVQCRLWRTDDATLKGEQIIARTVVEIERRSFYLGYKLSDFKSNF</sequence>
<evidence type="ECO:0000313" key="2">
    <source>
        <dbReference type="Proteomes" id="UP001054945"/>
    </source>
</evidence>
<gene>
    <name evidence="1" type="primary">Tdpoz5_19</name>
    <name evidence="1" type="ORF">CEXT_675121</name>
</gene>
<comment type="caution">
    <text evidence="1">The sequence shown here is derived from an EMBL/GenBank/DDBJ whole genome shotgun (WGS) entry which is preliminary data.</text>
</comment>
<protein>
    <submittedName>
        <fullName evidence="1">TD and POZ domain-containing protein 5</fullName>
    </submittedName>
</protein>
<dbReference type="Proteomes" id="UP001054945">
    <property type="component" value="Unassembled WGS sequence"/>
</dbReference>
<proteinExistence type="predicted"/>
<dbReference type="Gene3D" id="2.60.210.10">
    <property type="entry name" value="Apoptosis, Tumor Necrosis Factor Receptor Associated Protein 2, Chain A"/>
    <property type="match status" value="1"/>
</dbReference>
<reference evidence="1 2" key="1">
    <citation type="submission" date="2021-06" db="EMBL/GenBank/DDBJ databases">
        <title>Caerostris extrusa draft genome.</title>
        <authorList>
            <person name="Kono N."/>
            <person name="Arakawa K."/>
        </authorList>
    </citation>
    <scope>NUCLEOTIDE SEQUENCE [LARGE SCALE GENOMIC DNA]</scope>
</reference>
<evidence type="ECO:0000313" key="1">
    <source>
        <dbReference type="EMBL" id="GIY39912.1"/>
    </source>
</evidence>
<dbReference type="EMBL" id="BPLR01010529">
    <property type="protein sequence ID" value="GIY39912.1"/>
    <property type="molecule type" value="Genomic_DNA"/>
</dbReference>